<dbReference type="AlphaFoldDB" id="A0A382KU61"/>
<evidence type="ECO:0008006" key="2">
    <source>
        <dbReference type="Google" id="ProtNLM"/>
    </source>
</evidence>
<protein>
    <recommendedName>
        <fullName evidence="2">Phospholipase/carboxylesterase/thioesterase domain-containing protein</fullName>
    </recommendedName>
</protein>
<sequence length="301" mass="33525">MKYPFYIHGEKGKIKKHKSSDALEDAKNKIVIIYNYGGGNAQKYHGICKKAAKNFAGLAGHKIGNLETIWWYNDEIKKAGGTGNKAFYKCKEGGPWGADGNKKDQPSDTGKWFWPCIMKAVPEWNAEKRFQMMEGIIKNFINAGVPPNQIFVSGVSAGGVDAARSAVQYGGKLINAGIAFHPANWGSHPAGARRTLFVEEMKSVERIEMLVVNSNSDGTGARKMRPEDSQWLKDIPGVEYLETAHDGYDMKNPTKYDGNFEIKTPDGVKCNHKGKWNKNSINFEDRYLLSLGEAGNIMKRR</sequence>
<name>A0A382KU61_9ZZZZ</name>
<reference evidence="1" key="1">
    <citation type="submission" date="2018-05" db="EMBL/GenBank/DDBJ databases">
        <authorList>
            <person name="Lanie J.A."/>
            <person name="Ng W.-L."/>
            <person name="Kazmierczak K.M."/>
            <person name="Andrzejewski T.M."/>
            <person name="Davidsen T.M."/>
            <person name="Wayne K.J."/>
            <person name="Tettelin H."/>
            <person name="Glass J.I."/>
            <person name="Rusch D."/>
            <person name="Podicherti R."/>
            <person name="Tsui H.-C.T."/>
            <person name="Winkler M.E."/>
        </authorList>
    </citation>
    <scope>NUCLEOTIDE SEQUENCE</scope>
</reference>
<dbReference type="Gene3D" id="3.40.50.1820">
    <property type="entry name" value="alpha/beta hydrolase"/>
    <property type="match status" value="1"/>
</dbReference>
<dbReference type="EMBL" id="UINC01082387">
    <property type="protein sequence ID" value="SVC27105.1"/>
    <property type="molecule type" value="Genomic_DNA"/>
</dbReference>
<proteinExistence type="predicted"/>
<organism evidence="1">
    <name type="scientific">marine metagenome</name>
    <dbReference type="NCBI Taxonomy" id="408172"/>
    <lineage>
        <taxon>unclassified sequences</taxon>
        <taxon>metagenomes</taxon>
        <taxon>ecological metagenomes</taxon>
    </lineage>
</organism>
<evidence type="ECO:0000313" key="1">
    <source>
        <dbReference type="EMBL" id="SVC27105.1"/>
    </source>
</evidence>
<accession>A0A382KU61</accession>
<feature type="non-terminal residue" evidence="1">
    <location>
        <position position="301"/>
    </location>
</feature>
<dbReference type="SUPFAM" id="SSF53474">
    <property type="entry name" value="alpha/beta-Hydrolases"/>
    <property type="match status" value="1"/>
</dbReference>
<dbReference type="InterPro" id="IPR029058">
    <property type="entry name" value="AB_hydrolase_fold"/>
</dbReference>
<gene>
    <name evidence="1" type="ORF">METZ01_LOCUS279959</name>
</gene>